<evidence type="ECO:0000259" key="1">
    <source>
        <dbReference type="Pfam" id="PF00171"/>
    </source>
</evidence>
<dbReference type="InterPro" id="IPR015590">
    <property type="entry name" value="Aldehyde_DH_dom"/>
</dbReference>
<dbReference type="InterPro" id="IPR016163">
    <property type="entry name" value="Ald_DH_C"/>
</dbReference>
<dbReference type="SUPFAM" id="SSF53720">
    <property type="entry name" value="ALDH-like"/>
    <property type="match status" value="1"/>
</dbReference>
<organism evidence="2 3">
    <name type="scientific">Pseudosulfitobacter koreensis</name>
    <dbReference type="NCBI Taxonomy" id="2968472"/>
    <lineage>
        <taxon>Bacteria</taxon>
        <taxon>Pseudomonadati</taxon>
        <taxon>Pseudomonadota</taxon>
        <taxon>Alphaproteobacteria</taxon>
        <taxon>Rhodobacterales</taxon>
        <taxon>Roseobacteraceae</taxon>
        <taxon>Pseudosulfitobacter</taxon>
    </lineage>
</organism>
<evidence type="ECO:0000313" key="2">
    <source>
        <dbReference type="EMBL" id="MCR8826531.1"/>
    </source>
</evidence>
<proteinExistence type="predicted"/>
<evidence type="ECO:0000313" key="3">
    <source>
        <dbReference type="Proteomes" id="UP001165396"/>
    </source>
</evidence>
<dbReference type="PANTHER" id="PTHR11699">
    <property type="entry name" value="ALDEHYDE DEHYDROGENASE-RELATED"/>
    <property type="match status" value="1"/>
</dbReference>
<accession>A0ABT1Z057</accession>
<dbReference type="Pfam" id="PF00171">
    <property type="entry name" value="Aldedh"/>
    <property type="match status" value="1"/>
</dbReference>
<dbReference type="EMBL" id="JANKJG010000005">
    <property type="protein sequence ID" value="MCR8826531.1"/>
    <property type="molecule type" value="Genomic_DNA"/>
</dbReference>
<keyword evidence="3" id="KW-1185">Reference proteome</keyword>
<dbReference type="InterPro" id="IPR016161">
    <property type="entry name" value="Ald_DH/histidinol_DH"/>
</dbReference>
<reference evidence="2" key="1">
    <citation type="submission" date="2022-07" db="EMBL/GenBank/DDBJ databases">
        <title>Pseudosulfitobacter sp. strain AP-MA-4, whole genome sequence.</title>
        <authorList>
            <person name="Jiang Y."/>
        </authorList>
    </citation>
    <scope>NUCLEOTIDE SEQUENCE</scope>
    <source>
        <strain evidence="2">AP-MA-4</strain>
    </source>
</reference>
<dbReference type="Proteomes" id="UP001165396">
    <property type="component" value="Unassembled WGS sequence"/>
</dbReference>
<name>A0ABT1Z057_9RHOB</name>
<dbReference type="RefSeq" id="WP_258294238.1">
    <property type="nucleotide sequence ID" value="NZ_JANKJG010000005.1"/>
</dbReference>
<gene>
    <name evidence="2" type="ORF">NTA49_08275</name>
</gene>
<feature type="domain" description="Aldehyde dehydrogenase" evidence="1">
    <location>
        <begin position="35"/>
        <end position="207"/>
    </location>
</feature>
<sequence length="243" mass="26817">MSPYPEFNKSRGSGIAHNTVDTICAPFGFRADHKYHAYLTGRSGAIVYEDADIEMAADMIIRGATDDRGNRCNSTKKVFVPQALKPALEAALTARADQLVRGAPTDPQTDLGVNDPQARTIAEQWTSSARVFYDRDLILMEVDQSAAVLKEELPYPAVAVCYHAPDQDPVDLMNKTVEGTYLDAAIAVSIFSASEATYKEASARTLACKTIHNLPSTAFDFWTSHQRWHLFMELTRKVELVTG</sequence>
<dbReference type="Gene3D" id="3.40.309.10">
    <property type="entry name" value="Aldehyde Dehydrogenase, Chain A, domain 2"/>
    <property type="match status" value="1"/>
</dbReference>
<comment type="caution">
    <text evidence="2">The sequence shown here is derived from an EMBL/GenBank/DDBJ whole genome shotgun (WGS) entry which is preliminary data.</text>
</comment>
<protein>
    <submittedName>
        <fullName evidence="2">Aldehyde dehydrogenase family protein</fullName>
    </submittedName>
</protein>